<sequence>MFEPIAFLISNFNQKAMIKKRVFEPKFDLIKTYPQSYPQNMSDHCGTPNPLSEYKNYLYNFKLFNCYSSSYIYKLLIFIIKIYRFIIVQILINSYAGVINTRF</sequence>
<comment type="caution">
    <text evidence="2">The sequence shown here is derived from an EMBL/GenBank/DDBJ whole genome shotgun (WGS) entry which is preliminary data.</text>
</comment>
<organism evidence="2 3">
    <name type="scientific">Moraxella canis</name>
    <dbReference type="NCBI Taxonomy" id="90239"/>
    <lineage>
        <taxon>Bacteria</taxon>
        <taxon>Pseudomonadati</taxon>
        <taxon>Pseudomonadota</taxon>
        <taxon>Gammaproteobacteria</taxon>
        <taxon>Moraxellales</taxon>
        <taxon>Moraxellaceae</taxon>
        <taxon>Moraxella</taxon>
    </lineage>
</organism>
<keyword evidence="1" id="KW-0472">Membrane</keyword>
<reference evidence="2 3" key="1">
    <citation type="submission" date="2017-02" db="EMBL/GenBank/DDBJ databases">
        <title>Draft genome sequence of Moraxella canis CCUG 8415A type strain.</title>
        <authorList>
            <person name="Engstrom-Jakobsson H."/>
            <person name="Salva-Serra F."/>
            <person name="Thorell K."/>
            <person name="Gonzales-Siles L."/>
            <person name="Karlsson R."/>
            <person name="Boulund F."/>
            <person name="Engstrand L."/>
            <person name="Moore E."/>
        </authorList>
    </citation>
    <scope>NUCLEOTIDE SEQUENCE [LARGE SCALE GENOMIC DNA]</scope>
    <source>
        <strain evidence="2 3">CCUG 8415A</strain>
    </source>
</reference>
<dbReference type="Proteomes" id="UP000190322">
    <property type="component" value="Unassembled WGS sequence"/>
</dbReference>
<evidence type="ECO:0000256" key="1">
    <source>
        <dbReference type="SAM" id="Phobius"/>
    </source>
</evidence>
<dbReference type="AlphaFoldDB" id="A0A1S9ZQF8"/>
<dbReference type="EMBL" id="MUXT01000001">
    <property type="protein sequence ID" value="OOR85580.1"/>
    <property type="molecule type" value="Genomic_DNA"/>
</dbReference>
<evidence type="ECO:0000313" key="2">
    <source>
        <dbReference type="EMBL" id="OOR85580.1"/>
    </source>
</evidence>
<accession>A0A1S9ZQF8</accession>
<feature type="transmembrane region" description="Helical" evidence="1">
    <location>
        <begin position="71"/>
        <end position="92"/>
    </location>
</feature>
<name>A0A1S9ZQF8_9GAMM</name>
<evidence type="ECO:0000313" key="3">
    <source>
        <dbReference type="Proteomes" id="UP000190322"/>
    </source>
</evidence>
<protein>
    <submittedName>
        <fullName evidence="2">Uncharacterized protein</fullName>
    </submittedName>
</protein>
<keyword evidence="1" id="KW-1133">Transmembrane helix</keyword>
<keyword evidence="1" id="KW-0812">Transmembrane</keyword>
<proteinExistence type="predicted"/>
<gene>
    <name evidence="2" type="ORF">B0180_01990</name>
</gene>